<dbReference type="AlphaFoldDB" id="A0A7R7DWU7"/>
<protein>
    <submittedName>
        <fullName evidence="2">Uncharacterized protein</fullName>
    </submittedName>
</protein>
<dbReference type="EMBL" id="AP023355">
    <property type="protein sequence ID" value="BCJ39331.1"/>
    <property type="molecule type" value="Genomic_DNA"/>
</dbReference>
<dbReference type="KEGG" id="atl:Athai_68340"/>
<proteinExistence type="predicted"/>
<evidence type="ECO:0000256" key="1">
    <source>
        <dbReference type="SAM" id="MobiDB-lite"/>
    </source>
</evidence>
<gene>
    <name evidence="2" type="ORF">Athai_68340</name>
</gene>
<name>A0A7R7DWU7_9ACTN</name>
<sequence length="552" mass="58153">MSPASRKRKKKPARRRSAPGVDEIAAEFVGSYRDALALDGFAAELFTSELLGSWWRGAVAAGANPEVLPRAAVRYAAHRRSAEALAALLALAHLGTTEPLRDAARDAATRLVDAGVPAPAWADQLGPATVERCALVTDVYGEQTTVLCAYRRGDERHALAALLDHDESYGAVADAWFSADPDELFAQTANQVAGSAEVTTMVDTEPARAAQLLRAGFAVLDEWAEPTESDDLPRYRALALARLRDMPGDRAETPAPGAGSPATAPGPDRGVGGAPADGFVDSEDVVGAAVDGFLDSAEAAAPLADHPPAAVAAAARLIAEFGADEDERPLRIGPGRLGRLLHGGIDADELDEPALAAFPAVVVGWARYTARLAGLPAAAVDDVVTLAAECGEHLGEEHDELSPDELAELLDRYVPELDDPDGPDLGPAEAAEALDRRMFALPATVIELDGQEIELDPADPDDRRLLIVAEHGGDPDGSDPHVTLHEVVAEQLWQDEPPQAWQAARRLLDAGGDRMDILHTLGEIALRHLAQSLGGAEYDTTAHAAELDALGR</sequence>
<feature type="region of interest" description="Disordered" evidence="1">
    <location>
        <begin position="246"/>
        <end position="274"/>
    </location>
</feature>
<feature type="compositionally biased region" description="Low complexity" evidence="1">
    <location>
        <begin position="253"/>
        <end position="267"/>
    </location>
</feature>
<reference evidence="2 3" key="1">
    <citation type="submission" date="2020-08" db="EMBL/GenBank/DDBJ databases">
        <title>Whole genome shotgun sequence of Actinocatenispora thailandica NBRC 105041.</title>
        <authorList>
            <person name="Komaki H."/>
            <person name="Tamura T."/>
        </authorList>
    </citation>
    <scope>NUCLEOTIDE SEQUENCE [LARGE SCALE GENOMIC DNA]</scope>
    <source>
        <strain evidence="2 3">NBRC 105041</strain>
    </source>
</reference>
<dbReference type="RefSeq" id="WP_203965218.1">
    <property type="nucleotide sequence ID" value="NZ_AP023355.1"/>
</dbReference>
<accession>A0A7R7DWU7</accession>
<keyword evidence="3" id="KW-1185">Reference proteome</keyword>
<evidence type="ECO:0000313" key="3">
    <source>
        <dbReference type="Proteomes" id="UP000611640"/>
    </source>
</evidence>
<organism evidence="2 3">
    <name type="scientific">Actinocatenispora thailandica</name>
    <dbReference type="NCBI Taxonomy" id="227318"/>
    <lineage>
        <taxon>Bacteria</taxon>
        <taxon>Bacillati</taxon>
        <taxon>Actinomycetota</taxon>
        <taxon>Actinomycetes</taxon>
        <taxon>Micromonosporales</taxon>
        <taxon>Micromonosporaceae</taxon>
        <taxon>Actinocatenispora</taxon>
    </lineage>
</organism>
<evidence type="ECO:0000313" key="2">
    <source>
        <dbReference type="EMBL" id="BCJ39331.1"/>
    </source>
</evidence>
<dbReference type="Proteomes" id="UP000611640">
    <property type="component" value="Chromosome"/>
</dbReference>